<evidence type="ECO:0000256" key="4">
    <source>
        <dbReference type="ARBA" id="ARBA00022884"/>
    </source>
</evidence>
<keyword evidence="2 5" id="KW-0808">Transferase</keyword>
<reference evidence="5 6" key="1">
    <citation type="submission" date="2016-06" db="EMBL/GenBank/DDBJ databases">
        <authorList>
            <person name="Kjaerup R.B."/>
            <person name="Dalgaard T.S."/>
            <person name="Juul-Madsen H.R."/>
        </authorList>
    </citation>
    <scope>NUCLEOTIDE SEQUENCE [LARGE SCALE GENOMIC DNA]</scope>
    <source>
        <strain evidence="5 6">373-A1</strain>
    </source>
</reference>
<keyword evidence="1 5" id="KW-0489">Methyltransferase</keyword>
<dbReference type="Pfam" id="PF00398">
    <property type="entry name" value="RrnaAD"/>
    <property type="match status" value="1"/>
</dbReference>
<dbReference type="GeneID" id="42775572"/>
<gene>
    <name evidence="5" type="ORF">CP373A1_02610</name>
</gene>
<keyword evidence="4" id="KW-0694">RNA-binding</keyword>
<dbReference type="Proteomes" id="UP000092714">
    <property type="component" value="Unassembled WGS sequence"/>
</dbReference>
<dbReference type="CDD" id="cd02440">
    <property type="entry name" value="AdoMet_MTases"/>
    <property type="match status" value="1"/>
</dbReference>
<dbReference type="GO" id="GO:0003723">
    <property type="term" value="F:RNA binding"/>
    <property type="evidence" value="ECO:0007669"/>
    <property type="project" value="UniProtKB-KW"/>
</dbReference>
<dbReference type="GO" id="GO:0008168">
    <property type="term" value="F:methyltransferase activity"/>
    <property type="evidence" value="ECO:0007669"/>
    <property type="project" value="UniProtKB-KW"/>
</dbReference>
<evidence type="ECO:0000313" key="5">
    <source>
        <dbReference type="EMBL" id="OBY11834.1"/>
    </source>
</evidence>
<keyword evidence="6" id="KW-1185">Reference proteome</keyword>
<evidence type="ECO:0000256" key="1">
    <source>
        <dbReference type="ARBA" id="ARBA00022603"/>
    </source>
</evidence>
<dbReference type="eggNOG" id="COG3963">
    <property type="taxonomic scope" value="Bacteria"/>
</dbReference>
<keyword evidence="3" id="KW-0949">S-adenosyl-L-methionine</keyword>
<dbReference type="InterPro" id="IPR001737">
    <property type="entry name" value="KsgA/Erm"/>
</dbReference>
<organism evidence="5 6">
    <name type="scientific">Clostridium paraputrificum</name>
    <dbReference type="NCBI Taxonomy" id="29363"/>
    <lineage>
        <taxon>Bacteria</taxon>
        <taxon>Bacillati</taxon>
        <taxon>Bacillota</taxon>
        <taxon>Clostridia</taxon>
        <taxon>Eubacteriales</taxon>
        <taxon>Clostridiaceae</taxon>
        <taxon>Clostridium</taxon>
    </lineage>
</organism>
<dbReference type="OrthoDB" id="9805585at2"/>
<dbReference type="InterPro" id="IPR029063">
    <property type="entry name" value="SAM-dependent_MTases_sf"/>
</dbReference>
<evidence type="ECO:0000256" key="3">
    <source>
        <dbReference type="ARBA" id="ARBA00022691"/>
    </source>
</evidence>
<dbReference type="SUPFAM" id="SSF53335">
    <property type="entry name" value="S-adenosyl-L-methionine-dependent methyltransferases"/>
    <property type="match status" value="1"/>
</dbReference>
<protein>
    <submittedName>
        <fullName evidence="5">SAM-dependent methyltransferase</fullName>
    </submittedName>
</protein>
<sequence length="186" mass="21881">MKHRFLMQYILHPRTTGAIFPSSKKLACKMIESIDFNNCECIVEFGPGTGAFTEELLKRRNANTKIILIEYNEEFYRILEDKYKEMEKIYIINDSAENIEYYIKKYDINKVDYIVSGLPFASLPKEMTEAILERTRKVLSHGGIFITFQYSKLKKSLINAYFQSINIKKEFINIPPAYVFYCTNEM</sequence>
<dbReference type="GO" id="GO:0032259">
    <property type="term" value="P:methylation"/>
    <property type="evidence" value="ECO:0007669"/>
    <property type="project" value="UniProtKB-KW"/>
</dbReference>
<dbReference type="Gene3D" id="3.40.50.150">
    <property type="entry name" value="Vaccinia Virus protein VP39"/>
    <property type="match status" value="1"/>
</dbReference>
<dbReference type="AlphaFoldDB" id="A0A174D1K5"/>
<evidence type="ECO:0000256" key="2">
    <source>
        <dbReference type="ARBA" id="ARBA00022679"/>
    </source>
</evidence>
<dbReference type="EMBL" id="MAPZ01000010">
    <property type="protein sequence ID" value="OBY11834.1"/>
    <property type="molecule type" value="Genomic_DNA"/>
</dbReference>
<proteinExistence type="predicted"/>
<dbReference type="RefSeq" id="WP_027097736.1">
    <property type="nucleotide sequence ID" value="NZ_CAXSZC010000002.1"/>
</dbReference>
<name>A0A174D1K5_9CLOT</name>
<evidence type="ECO:0000313" key="6">
    <source>
        <dbReference type="Proteomes" id="UP000092714"/>
    </source>
</evidence>
<accession>A0A174D1K5</accession>
<comment type="caution">
    <text evidence="5">The sequence shown here is derived from an EMBL/GenBank/DDBJ whole genome shotgun (WGS) entry which is preliminary data.</text>
</comment>